<feature type="domain" description="C2H2-type" evidence="7">
    <location>
        <begin position="570"/>
        <end position="592"/>
    </location>
</feature>
<evidence type="ECO:0000256" key="2">
    <source>
        <dbReference type="ARBA" id="ARBA00022737"/>
    </source>
</evidence>
<feature type="domain" description="C2H2-type" evidence="7">
    <location>
        <begin position="1595"/>
        <end position="1622"/>
    </location>
</feature>
<feature type="compositionally biased region" description="Polar residues" evidence="6">
    <location>
        <begin position="1015"/>
        <end position="1041"/>
    </location>
</feature>
<dbReference type="GO" id="GO:0000981">
    <property type="term" value="F:DNA-binding transcription factor activity, RNA polymerase II-specific"/>
    <property type="evidence" value="ECO:0007669"/>
    <property type="project" value="TreeGrafter"/>
</dbReference>
<keyword evidence="2" id="KW-0677">Repeat</keyword>
<feature type="domain" description="C2H2-type" evidence="7">
    <location>
        <begin position="394"/>
        <end position="421"/>
    </location>
</feature>
<feature type="domain" description="C2H2-type" evidence="7">
    <location>
        <begin position="753"/>
        <end position="780"/>
    </location>
</feature>
<accession>A0A1S8WJP2</accession>
<feature type="domain" description="C2H2-type" evidence="7">
    <location>
        <begin position="599"/>
        <end position="621"/>
    </location>
</feature>
<feature type="domain" description="C2H2-type" evidence="7">
    <location>
        <begin position="1255"/>
        <end position="1282"/>
    </location>
</feature>
<feature type="domain" description="C2H2-type" evidence="7">
    <location>
        <begin position="267"/>
        <end position="295"/>
    </location>
</feature>
<evidence type="ECO:0000256" key="4">
    <source>
        <dbReference type="ARBA" id="ARBA00022833"/>
    </source>
</evidence>
<dbReference type="InterPro" id="IPR036236">
    <property type="entry name" value="Znf_C2H2_sf"/>
</dbReference>
<feature type="domain" description="C2H2-type" evidence="7">
    <location>
        <begin position="1283"/>
        <end position="1311"/>
    </location>
</feature>
<evidence type="ECO:0000256" key="6">
    <source>
        <dbReference type="SAM" id="MobiDB-lite"/>
    </source>
</evidence>
<feature type="domain" description="C2H2-type" evidence="7">
    <location>
        <begin position="1623"/>
        <end position="1647"/>
    </location>
</feature>
<dbReference type="Pfam" id="PF00096">
    <property type="entry name" value="zf-C2H2"/>
    <property type="match status" value="7"/>
</dbReference>
<organism evidence="8 9">
    <name type="scientific">Opisthorchis viverrini</name>
    <name type="common">Southeast Asian liver fluke</name>
    <dbReference type="NCBI Taxonomy" id="6198"/>
    <lineage>
        <taxon>Eukaryota</taxon>
        <taxon>Metazoa</taxon>
        <taxon>Spiralia</taxon>
        <taxon>Lophotrochozoa</taxon>
        <taxon>Platyhelminthes</taxon>
        <taxon>Trematoda</taxon>
        <taxon>Digenea</taxon>
        <taxon>Opisthorchiida</taxon>
        <taxon>Opisthorchiata</taxon>
        <taxon>Opisthorchiidae</taxon>
        <taxon>Opisthorchis</taxon>
    </lineage>
</organism>
<dbReference type="Gene3D" id="3.30.160.60">
    <property type="entry name" value="Classic Zinc Finger"/>
    <property type="match status" value="14"/>
</dbReference>
<dbReference type="EMBL" id="KV906491">
    <property type="protein sequence ID" value="OON14659.1"/>
    <property type="molecule type" value="Genomic_DNA"/>
</dbReference>
<feature type="domain" description="C2H2-type" evidence="7">
    <location>
        <begin position="1567"/>
        <end position="1594"/>
    </location>
</feature>
<dbReference type="FunFam" id="3.30.160.60:FF:000446">
    <property type="entry name" value="Zinc finger protein"/>
    <property type="match status" value="2"/>
</dbReference>
<feature type="domain" description="C2H2-type" evidence="7">
    <location>
        <begin position="1333"/>
        <end position="1360"/>
    </location>
</feature>
<feature type="region of interest" description="Disordered" evidence="6">
    <location>
        <begin position="1013"/>
        <end position="1041"/>
    </location>
</feature>
<keyword evidence="1" id="KW-0479">Metal-binding</keyword>
<proteinExistence type="predicted"/>
<evidence type="ECO:0000313" key="8">
    <source>
        <dbReference type="EMBL" id="OON14659.1"/>
    </source>
</evidence>
<keyword evidence="3 5" id="KW-0863">Zinc-finger</keyword>
<feature type="compositionally biased region" description="Polar residues" evidence="6">
    <location>
        <begin position="311"/>
        <end position="327"/>
    </location>
</feature>
<feature type="region of interest" description="Disordered" evidence="6">
    <location>
        <begin position="293"/>
        <end position="329"/>
    </location>
</feature>
<keyword evidence="9" id="KW-1185">Reference proteome</keyword>
<feature type="domain" description="C2H2-type" evidence="7">
    <location>
        <begin position="725"/>
        <end position="752"/>
    </location>
</feature>
<feature type="domain" description="C2H2-type" evidence="7">
    <location>
        <begin position="694"/>
        <end position="722"/>
    </location>
</feature>
<keyword evidence="4" id="KW-0862">Zinc</keyword>
<feature type="domain" description="C2H2-type" evidence="7">
    <location>
        <begin position="148"/>
        <end position="175"/>
    </location>
</feature>
<dbReference type="InterPro" id="IPR013087">
    <property type="entry name" value="Znf_C2H2_type"/>
</dbReference>
<evidence type="ECO:0000256" key="1">
    <source>
        <dbReference type="ARBA" id="ARBA00022723"/>
    </source>
</evidence>
<sequence length="1647" mass="184486">MMEFNSSGNTYPNGYFIASQDGQHFSHVPSDSIKDLLTRQFIVYYIDYGTPLNSITAEGSGTNHQLSGILPEAPSSVVLLDNHPAQNVRGTSSEIISTSQLVVHQPVDLDGVLLPAYDALQSDGAVTSLPDAPKPFSRSSARRKPVQRACPICNEVFSTKKTYTLHLSKHEEGKPYRCPHCPQSFNYSTNLTIHVALEKASDPPYKCPICQQLCSRLSAFKSHLLLHQVDDQLQCPICQSSFTTQCLLDAHTKTEHQNPANQPDPVYRCRVCQAALPTNGQLRKHYLLHHASHRTATRHVSPVRSRIPSATAESNPQLETSQQQNSFRRSKTEALSFLTRVLAPKKSLHDVLTGDSLIQRVELDSSTLPVSPIPLRNPRRRKFKRGGSLKGPLYKCPVCGQKFTHLTRAKMHTLHHVNKKPFECLICHLRFAEKSSARAHVIRHNRPLSRSVCPICQRTFIRQSALLKHLKNHHQEYSFEVLGPDRWTTEWVLQESHPQSNTIIPPLTSASVTGLHNQEPSPAYAQFSVSTALIPSQLPVGEAVEIVELNSVPGQQNISRQVINSPSKPFQCDVCKKSFSRSRTLSVHMLRHPSISLPYSCFQCPLRFSTSAELKYHLRDHILRTSSRFNIIRQEQSRSSDGPLKWDRASHRFVNIRRNKRRPFKCLDCPNSYRSKTHLEYHIRQRHRLELAPYVCHTCHKRFVTESRLRQHANSVHNNTVKPNYVCLLCAASFSCRSSLKRHMVIHSGERPYKCTVCHKLFKFYASCQRHMKLHLDNTQGSDACSFRYSPANQYDPCAISNMTDDVGTTIHHQQTQHIVDLDQEFVQNVSSQLCSIVPAQICLVPVSSPFNTNQNCTSNDCIIQSVNMDSCAPSGLSLTVDYAKKFGQNSAQFCCEDLGHDSPRGVLYSEQPVATCFHSDGNDPDSVDISLHHIMPQYCTSHPNPVLATTLKHLVPPAHCLPSADGYQKIDTANSTAAPNYSDFVPPMLSQVAAITDEAKQMNSVDVTVLESPEQAQLQPPTSAATKLDTNNESCQNPDSGTAGCHSSVEVMLFGCGLCSQSFDTAAQLRLHVDTSHAIQPKPFACDSCQLSFVSETLLLAHKTIHFEPQGELQTHRCPSCPLASFNNKSALTRHILACHPLPTPDRFRCTSCDARFRLLRSLVAHIAKFKNGLSGGCSKIPKMANRIRAKHQKAGENMDPELLKVRYGLPEGPAPDLGSSEKISTTTVSQSDYGAEPSISNKDVTDQRRKANSMCPICSKEFKLTSDLKRHMWTHTFARPFRCNKCNSQFTRHSRLRHHIQRVHALEDVTTISVEVDGISLQISRVCANGYICHTCGEKCSSITELRSHLQLHVAKRQFYCHRCNVSCATPAERQTHQLHCNVLSQSHSETSVDLVDDLTPYDGASTRQCIDSNQANNFMVPSAHISNASESTQVQIGCSSGEPGTSGTHDSHFFSTELLAACTQSITPAVVHNGPKSSQIDPTHSQNSDDTVQNVVEFAPDAPESNTISDNNLQPYDMFKQPVCTDDVSYKCPPTFHTVPVIQRGRCRKRRKKSTTSSSLQRLFRCSTCHMEFSRRPSLTRHERIHTNYRPYVCAECKACFTQSYALTRHLIVHTSERPFKCNRCQVSFRARISMRRHLEKVHA</sequence>
<reference evidence="8 9" key="1">
    <citation type="submission" date="2015-03" db="EMBL/GenBank/DDBJ databases">
        <title>Draft genome of the nematode, Opisthorchis viverrini.</title>
        <authorList>
            <person name="Mitreva M."/>
        </authorList>
    </citation>
    <scope>NUCLEOTIDE SEQUENCE [LARGE SCALE GENOMIC DNA]</scope>
    <source>
        <strain evidence="8">Khon Kaen</strain>
    </source>
</reference>
<dbReference type="SUPFAM" id="SSF57667">
    <property type="entry name" value="beta-beta-alpha zinc fingers"/>
    <property type="match status" value="11"/>
</dbReference>
<protein>
    <submittedName>
        <fullName evidence="8">Zinc finger, C2H2 type</fullName>
    </submittedName>
</protein>
<dbReference type="GO" id="GO:0000977">
    <property type="term" value="F:RNA polymerase II transcription regulatory region sequence-specific DNA binding"/>
    <property type="evidence" value="ECO:0007669"/>
    <property type="project" value="TreeGrafter"/>
</dbReference>
<dbReference type="GO" id="GO:0008270">
    <property type="term" value="F:zinc ion binding"/>
    <property type="evidence" value="ECO:0007669"/>
    <property type="project" value="UniProtKB-KW"/>
</dbReference>
<dbReference type="Proteomes" id="UP000243686">
    <property type="component" value="Unassembled WGS sequence"/>
</dbReference>
<feature type="domain" description="C2H2-type" evidence="7">
    <location>
        <begin position="1055"/>
        <end position="1083"/>
    </location>
</feature>
<dbReference type="GO" id="GO:0005634">
    <property type="term" value="C:nucleus"/>
    <property type="evidence" value="ECO:0007669"/>
    <property type="project" value="TreeGrafter"/>
</dbReference>
<dbReference type="PROSITE" id="PS50157">
    <property type="entry name" value="ZINC_FINGER_C2H2_2"/>
    <property type="match status" value="19"/>
</dbReference>
<feature type="domain" description="C2H2-type" evidence="7">
    <location>
        <begin position="451"/>
        <end position="478"/>
    </location>
</feature>
<dbReference type="SMART" id="SM00355">
    <property type="entry name" value="ZnF_C2H2"/>
    <property type="match status" value="25"/>
</dbReference>
<feature type="region of interest" description="Disordered" evidence="6">
    <location>
        <begin position="1216"/>
        <end position="1242"/>
    </location>
</feature>
<feature type="compositionally biased region" description="Polar residues" evidence="6">
    <location>
        <begin position="1223"/>
        <end position="1242"/>
    </location>
</feature>
<evidence type="ECO:0000259" key="7">
    <source>
        <dbReference type="PROSITE" id="PS50157"/>
    </source>
</evidence>
<evidence type="ECO:0000256" key="3">
    <source>
        <dbReference type="ARBA" id="ARBA00022771"/>
    </source>
</evidence>
<feature type="domain" description="C2H2-type" evidence="7">
    <location>
        <begin position="176"/>
        <end position="203"/>
    </location>
</feature>
<feature type="domain" description="C2H2-type" evidence="7">
    <location>
        <begin position="664"/>
        <end position="692"/>
    </location>
</feature>
<gene>
    <name evidence="8" type="ORF">X801_09546</name>
</gene>
<evidence type="ECO:0000256" key="5">
    <source>
        <dbReference type="PROSITE-ProRule" id="PRU00042"/>
    </source>
</evidence>
<feature type="domain" description="C2H2-type" evidence="7">
    <location>
        <begin position="1085"/>
        <end position="1112"/>
    </location>
</feature>
<evidence type="ECO:0000313" key="9">
    <source>
        <dbReference type="Proteomes" id="UP000243686"/>
    </source>
</evidence>
<dbReference type="PANTHER" id="PTHR24379:SF127">
    <property type="entry name" value="BLOODY FINGERS-RELATED"/>
    <property type="match status" value="1"/>
</dbReference>
<name>A0A1S8WJP2_OPIVI</name>
<dbReference type="PANTHER" id="PTHR24379">
    <property type="entry name" value="KRAB AND ZINC FINGER DOMAIN-CONTAINING"/>
    <property type="match status" value="1"/>
</dbReference>
<dbReference type="PROSITE" id="PS00028">
    <property type="entry name" value="ZINC_FINGER_C2H2_1"/>
    <property type="match status" value="20"/>
</dbReference>